<feature type="chain" id="PRO_5007878245" evidence="1">
    <location>
        <begin position="30"/>
        <end position="92"/>
    </location>
</feature>
<dbReference type="OrthoDB" id="2955238at2759"/>
<organism evidence="2 3">
    <name type="scientific">Athelia psychrophila</name>
    <dbReference type="NCBI Taxonomy" id="1759441"/>
    <lineage>
        <taxon>Eukaryota</taxon>
        <taxon>Fungi</taxon>
        <taxon>Dikarya</taxon>
        <taxon>Basidiomycota</taxon>
        <taxon>Agaricomycotina</taxon>
        <taxon>Agaricomycetes</taxon>
        <taxon>Agaricomycetidae</taxon>
        <taxon>Atheliales</taxon>
        <taxon>Atheliaceae</taxon>
        <taxon>Athelia</taxon>
    </lineage>
</organism>
<dbReference type="Proteomes" id="UP000076532">
    <property type="component" value="Unassembled WGS sequence"/>
</dbReference>
<dbReference type="AlphaFoldDB" id="A0A166PF51"/>
<feature type="signal peptide" evidence="1">
    <location>
        <begin position="1"/>
        <end position="29"/>
    </location>
</feature>
<feature type="non-terminal residue" evidence="2">
    <location>
        <position position="1"/>
    </location>
</feature>
<reference evidence="2 3" key="1">
    <citation type="journal article" date="2016" name="Mol. Biol. Evol.">
        <title>Comparative Genomics of Early-Diverging Mushroom-Forming Fungi Provides Insights into the Origins of Lignocellulose Decay Capabilities.</title>
        <authorList>
            <person name="Nagy L.G."/>
            <person name="Riley R."/>
            <person name="Tritt A."/>
            <person name="Adam C."/>
            <person name="Daum C."/>
            <person name="Floudas D."/>
            <person name="Sun H."/>
            <person name="Yadav J.S."/>
            <person name="Pangilinan J."/>
            <person name="Larsson K.H."/>
            <person name="Matsuura K."/>
            <person name="Barry K."/>
            <person name="Labutti K."/>
            <person name="Kuo R."/>
            <person name="Ohm R.A."/>
            <person name="Bhattacharya S.S."/>
            <person name="Shirouzu T."/>
            <person name="Yoshinaga Y."/>
            <person name="Martin F.M."/>
            <person name="Grigoriev I.V."/>
            <person name="Hibbett D.S."/>
        </authorList>
    </citation>
    <scope>NUCLEOTIDE SEQUENCE [LARGE SCALE GENOMIC DNA]</scope>
    <source>
        <strain evidence="2 3">CBS 109695</strain>
    </source>
</reference>
<evidence type="ECO:0000313" key="3">
    <source>
        <dbReference type="Proteomes" id="UP000076532"/>
    </source>
</evidence>
<accession>A0A166PF51</accession>
<sequence length="92" mass="10099">LNSGQKDKCFSLNVLTAILLCMEQTFTQASAWGNGLPEAFSAALDAYVASGHIRTVQDAITPVLSGKKLSDRLDKEMIEKMMAIIVENRLRL</sequence>
<evidence type="ECO:0000313" key="2">
    <source>
        <dbReference type="EMBL" id="KZP26020.1"/>
    </source>
</evidence>
<evidence type="ECO:0000256" key="1">
    <source>
        <dbReference type="SAM" id="SignalP"/>
    </source>
</evidence>
<protein>
    <submittedName>
        <fullName evidence="2">Uncharacterized protein</fullName>
    </submittedName>
</protein>
<keyword evidence="1" id="KW-0732">Signal</keyword>
<name>A0A166PF51_9AGAM</name>
<proteinExistence type="predicted"/>
<keyword evidence="3" id="KW-1185">Reference proteome</keyword>
<gene>
    <name evidence="2" type="ORF">FIBSPDRAFT_855315</name>
</gene>
<dbReference type="EMBL" id="KV417517">
    <property type="protein sequence ID" value="KZP26020.1"/>
    <property type="molecule type" value="Genomic_DNA"/>
</dbReference>